<dbReference type="EMBL" id="REGN01008204">
    <property type="protein sequence ID" value="RNA04178.1"/>
    <property type="molecule type" value="Genomic_DNA"/>
</dbReference>
<comment type="caution">
    <text evidence="2">The sequence shown here is derived from an EMBL/GenBank/DDBJ whole genome shotgun (WGS) entry which is preliminary data.</text>
</comment>
<accession>A0A3M7PZT8</accession>
<proteinExistence type="predicted"/>
<feature type="region of interest" description="Disordered" evidence="1">
    <location>
        <begin position="62"/>
        <end position="128"/>
    </location>
</feature>
<evidence type="ECO:0000256" key="1">
    <source>
        <dbReference type="SAM" id="MobiDB-lite"/>
    </source>
</evidence>
<evidence type="ECO:0000313" key="3">
    <source>
        <dbReference type="Proteomes" id="UP000276133"/>
    </source>
</evidence>
<dbReference type="Proteomes" id="UP000276133">
    <property type="component" value="Unassembled WGS sequence"/>
</dbReference>
<evidence type="ECO:0000313" key="2">
    <source>
        <dbReference type="EMBL" id="RNA04178.1"/>
    </source>
</evidence>
<reference evidence="2 3" key="1">
    <citation type="journal article" date="2018" name="Sci. Rep.">
        <title>Genomic signatures of local adaptation to the degree of environmental predictability in rotifers.</title>
        <authorList>
            <person name="Franch-Gras L."/>
            <person name="Hahn C."/>
            <person name="Garcia-Roger E.M."/>
            <person name="Carmona M.J."/>
            <person name="Serra M."/>
            <person name="Gomez A."/>
        </authorList>
    </citation>
    <scope>NUCLEOTIDE SEQUENCE [LARGE SCALE GENOMIC DNA]</scope>
    <source>
        <strain evidence="2">HYR1</strain>
    </source>
</reference>
<keyword evidence="3" id="KW-1185">Reference proteome</keyword>
<organism evidence="2 3">
    <name type="scientific">Brachionus plicatilis</name>
    <name type="common">Marine rotifer</name>
    <name type="synonym">Brachionus muelleri</name>
    <dbReference type="NCBI Taxonomy" id="10195"/>
    <lineage>
        <taxon>Eukaryota</taxon>
        <taxon>Metazoa</taxon>
        <taxon>Spiralia</taxon>
        <taxon>Gnathifera</taxon>
        <taxon>Rotifera</taxon>
        <taxon>Eurotatoria</taxon>
        <taxon>Monogononta</taxon>
        <taxon>Pseudotrocha</taxon>
        <taxon>Ploima</taxon>
        <taxon>Brachionidae</taxon>
        <taxon>Brachionus</taxon>
    </lineage>
</organism>
<dbReference type="OrthoDB" id="10592387at2759"/>
<protein>
    <submittedName>
        <fullName evidence="2">Uncharacterized protein</fullName>
    </submittedName>
</protein>
<gene>
    <name evidence="2" type="ORF">BpHYR1_023550</name>
</gene>
<dbReference type="AlphaFoldDB" id="A0A3M7PZT8"/>
<sequence>MSFQQPTQSTGQQIFPAFQGALTFNTSPYEQYSHASLPSNVQFPASNQQFSAHQFPAQTLNWQNQSHGSPQLPAQTMNWSAGSNFSNSQYPTPQLPAQTQNWSAHSQPPTQSGQAQSGDVSSKWASAHQASNSALAQFPSVSQTQSSFPQYPNFQQYSGAGQFGSYGF</sequence>
<name>A0A3M7PZT8_BRAPC</name>